<evidence type="ECO:0000256" key="3">
    <source>
        <dbReference type="SAM" id="MobiDB-lite"/>
    </source>
</evidence>
<name>D2R8B3_PIRSD</name>
<keyword evidence="2" id="KW-0378">Hydrolase</keyword>
<dbReference type="PANTHER" id="PTHR10655">
    <property type="entry name" value="LYSOPHOSPHOLIPASE-RELATED"/>
    <property type="match status" value="1"/>
</dbReference>
<comment type="similarity">
    <text evidence="1">Belongs to the AB hydrolase superfamily. AB hydrolase 2 family.</text>
</comment>
<accession>D2R8B3</accession>
<feature type="compositionally biased region" description="Polar residues" evidence="3">
    <location>
        <begin position="76"/>
        <end position="90"/>
    </location>
</feature>
<dbReference type="Gene3D" id="3.40.50.1820">
    <property type="entry name" value="alpha/beta hydrolase"/>
    <property type="match status" value="1"/>
</dbReference>
<dbReference type="SUPFAM" id="SSF53474">
    <property type="entry name" value="alpha/beta-Hydrolases"/>
    <property type="match status" value="1"/>
</dbReference>
<dbReference type="Proteomes" id="UP000001887">
    <property type="component" value="Chromosome"/>
</dbReference>
<organism evidence="5 6">
    <name type="scientific">Pirellula staleyi (strain ATCC 27377 / DSM 6068 / ICPB 4128)</name>
    <name type="common">Pirella staleyi</name>
    <dbReference type="NCBI Taxonomy" id="530564"/>
    <lineage>
        <taxon>Bacteria</taxon>
        <taxon>Pseudomonadati</taxon>
        <taxon>Planctomycetota</taxon>
        <taxon>Planctomycetia</taxon>
        <taxon>Pirellulales</taxon>
        <taxon>Pirellulaceae</taxon>
        <taxon>Pirellula</taxon>
    </lineage>
</organism>
<keyword evidence="6" id="KW-1185">Reference proteome</keyword>
<dbReference type="InterPro" id="IPR029058">
    <property type="entry name" value="AB_hydrolase_fold"/>
</dbReference>
<feature type="region of interest" description="Disordered" evidence="3">
    <location>
        <begin position="39"/>
        <end position="113"/>
    </location>
</feature>
<dbReference type="GO" id="GO:0016787">
    <property type="term" value="F:hydrolase activity"/>
    <property type="evidence" value="ECO:0007669"/>
    <property type="project" value="UniProtKB-KW"/>
</dbReference>
<protein>
    <submittedName>
        <fullName evidence="5">Phospholipase/Carboxylesterase</fullName>
    </submittedName>
</protein>
<gene>
    <name evidence="5" type="ordered locus">Psta_1046</name>
</gene>
<evidence type="ECO:0000313" key="6">
    <source>
        <dbReference type="Proteomes" id="UP000001887"/>
    </source>
</evidence>
<sequence>MSQLVSHLGGSLLGTNFPRIFFPAIYVFALSLFAGCGSDSPTTSTPALQPLSDIPPSPVQDAPPPSTPTAIPSSTQEKQLATSEPTSPSEQLPVEKPSSTPTDNPDKQSFDSPESTFNLAELARNGGDVESLISCFTKEGLDHEVGATMLVASGFSEQLPPPFRAPFVEFVEQHQILAVIQQSQQIVSEAESKPSMQQVTQQLGSKIADPSKYLKDWTTTYQTFLREMRKQLEKEGDSRNPTNDYVLLDIAIQGEQAHGYFQVNGFLQKPLTPIYFVKRDRRWLIDGYPIGASPLEGATVQPPLELTPRYFDRPEKAYRALKAGAYENDASSGLACATQEGRYFEIGRAAMQLQQALMLPAATDDQKKELLAAAREAGLSIEIVASMISAIGDPTKQPFYDATVKLGKSIKDPITFIKRLRSVLGQKDQEGQYYIEQSPEPKIEAVTLQDDRATLHINFAPGIPDEYGMEVYCRKSEDGWQVSFDPSHRAEGETSEPMDEGPYLTWRGYDLNFLGKPLEEADVIFLLLHGLGANKEDLAEVAELIAADKSIAVVLPQGRFKLGEGRYSYVGDDEEAVERRFRNTVMDFKRIASELKIKYPQKQVALGGFSQGGTIALNVLCSSVQPYFDRVVIFSAPPLLEREPSPFTPHLPILFVQGTEDAVVDEAKVDTLITNLKMKAFPVEVIKFEGGHEIPRDKMDDIRAFLLKE</sequence>
<dbReference type="KEGG" id="psl:Psta_1046"/>
<dbReference type="AlphaFoldDB" id="D2R8B3"/>
<dbReference type="InterPro" id="IPR003140">
    <property type="entry name" value="PLipase/COase/thioEstase"/>
</dbReference>
<dbReference type="eggNOG" id="COG0400">
    <property type="taxonomic scope" value="Bacteria"/>
</dbReference>
<evidence type="ECO:0000259" key="4">
    <source>
        <dbReference type="Pfam" id="PF02230"/>
    </source>
</evidence>
<proteinExistence type="inferred from homology"/>
<dbReference type="PANTHER" id="PTHR10655:SF17">
    <property type="entry name" value="LYSOPHOSPHOLIPASE-LIKE PROTEIN 1"/>
    <property type="match status" value="1"/>
</dbReference>
<evidence type="ECO:0000256" key="2">
    <source>
        <dbReference type="ARBA" id="ARBA00022801"/>
    </source>
</evidence>
<dbReference type="EMBL" id="CP001848">
    <property type="protein sequence ID" value="ADB15730.1"/>
    <property type="molecule type" value="Genomic_DNA"/>
</dbReference>
<dbReference type="OrthoDB" id="9801763at2"/>
<dbReference type="HOGENOM" id="CLU_389243_0_0_0"/>
<dbReference type="STRING" id="530564.Psta_1046"/>
<reference evidence="5 6" key="1">
    <citation type="journal article" date="2009" name="Stand. Genomic Sci.">
        <title>Complete genome sequence of Pirellula staleyi type strain (ATCC 27377).</title>
        <authorList>
            <person name="Clum A."/>
            <person name="Tindall B.J."/>
            <person name="Sikorski J."/>
            <person name="Ivanova N."/>
            <person name="Mavrommatis K."/>
            <person name="Lucas S."/>
            <person name="Glavina del Rio T."/>
            <person name="Nolan M."/>
            <person name="Chen F."/>
            <person name="Tice H."/>
            <person name="Pitluck S."/>
            <person name="Cheng J.F."/>
            <person name="Chertkov O."/>
            <person name="Brettin T."/>
            <person name="Han C."/>
            <person name="Detter J.C."/>
            <person name="Kuske C."/>
            <person name="Bruce D."/>
            <person name="Goodwin L."/>
            <person name="Ovchinikova G."/>
            <person name="Pati A."/>
            <person name="Mikhailova N."/>
            <person name="Chen A."/>
            <person name="Palaniappan K."/>
            <person name="Land M."/>
            <person name="Hauser L."/>
            <person name="Chang Y.J."/>
            <person name="Jeffries C.D."/>
            <person name="Chain P."/>
            <person name="Rohde M."/>
            <person name="Goker M."/>
            <person name="Bristow J."/>
            <person name="Eisen J.A."/>
            <person name="Markowitz V."/>
            <person name="Hugenholtz P."/>
            <person name="Kyrpides N.C."/>
            <person name="Klenk H.P."/>
            <person name="Lapidus A."/>
        </authorList>
    </citation>
    <scope>NUCLEOTIDE SEQUENCE [LARGE SCALE GENOMIC DNA]</scope>
    <source>
        <strain evidence="6">ATCC 27377 / DSM 6068 / ICPB 4128</strain>
    </source>
</reference>
<dbReference type="Pfam" id="PF02230">
    <property type="entry name" value="Abhydrolase_2"/>
    <property type="match status" value="1"/>
</dbReference>
<evidence type="ECO:0000313" key="5">
    <source>
        <dbReference type="EMBL" id="ADB15730.1"/>
    </source>
</evidence>
<evidence type="ECO:0000256" key="1">
    <source>
        <dbReference type="ARBA" id="ARBA00006499"/>
    </source>
</evidence>
<feature type="domain" description="Phospholipase/carboxylesterase/thioesterase" evidence="4">
    <location>
        <begin position="521"/>
        <end position="706"/>
    </location>
</feature>
<dbReference type="InterPro" id="IPR050565">
    <property type="entry name" value="LYPA1-2/EST-like"/>
</dbReference>
<feature type="compositionally biased region" description="Pro residues" evidence="3">
    <location>
        <begin position="53"/>
        <end position="67"/>
    </location>
</feature>